<dbReference type="InterPro" id="IPR013123">
    <property type="entry name" value="SpoU_subst-bd"/>
</dbReference>
<gene>
    <name evidence="5" type="ORF">UFOPK1358_01218</name>
</gene>
<dbReference type="GO" id="GO:0003723">
    <property type="term" value="F:RNA binding"/>
    <property type="evidence" value="ECO:0007669"/>
    <property type="project" value="InterPro"/>
</dbReference>
<dbReference type="EMBL" id="CAEZSF010000120">
    <property type="protein sequence ID" value="CAB4544446.1"/>
    <property type="molecule type" value="Genomic_DNA"/>
</dbReference>
<dbReference type="GO" id="GO:0008173">
    <property type="term" value="F:RNA methyltransferase activity"/>
    <property type="evidence" value="ECO:0007669"/>
    <property type="project" value="InterPro"/>
</dbReference>
<dbReference type="Pfam" id="PF00588">
    <property type="entry name" value="SpoU_methylase"/>
    <property type="match status" value="1"/>
</dbReference>
<evidence type="ECO:0000256" key="1">
    <source>
        <dbReference type="ARBA" id="ARBA00022603"/>
    </source>
</evidence>
<dbReference type="InterPro" id="IPR004441">
    <property type="entry name" value="rRNA_MeTrfase_TrmH"/>
</dbReference>
<name>A0A6J6BZU1_9ZZZZ</name>
<reference evidence="5" key="1">
    <citation type="submission" date="2020-05" db="EMBL/GenBank/DDBJ databases">
        <authorList>
            <person name="Chiriac C."/>
            <person name="Salcher M."/>
            <person name="Ghai R."/>
            <person name="Kavagutti S V."/>
        </authorList>
    </citation>
    <scope>NUCLEOTIDE SEQUENCE</scope>
</reference>
<dbReference type="AlphaFoldDB" id="A0A6J6BZU1"/>
<dbReference type="Pfam" id="PF08032">
    <property type="entry name" value="SpoU_sub_bind"/>
    <property type="match status" value="1"/>
</dbReference>
<dbReference type="PANTHER" id="PTHR46429:SF1">
    <property type="entry name" value="23S RRNA (GUANOSINE-2'-O-)-METHYLTRANSFERASE RLMB"/>
    <property type="match status" value="1"/>
</dbReference>
<dbReference type="Gene3D" id="3.40.1280.10">
    <property type="match status" value="1"/>
</dbReference>
<organism evidence="5">
    <name type="scientific">freshwater metagenome</name>
    <dbReference type="NCBI Taxonomy" id="449393"/>
    <lineage>
        <taxon>unclassified sequences</taxon>
        <taxon>metagenomes</taxon>
        <taxon>ecological metagenomes</taxon>
    </lineage>
</organism>
<proteinExistence type="predicted"/>
<evidence type="ECO:0000313" key="5">
    <source>
        <dbReference type="EMBL" id="CAB4544446.1"/>
    </source>
</evidence>
<dbReference type="InterPro" id="IPR029064">
    <property type="entry name" value="Ribosomal_eL30-like_sf"/>
</dbReference>
<dbReference type="GO" id="GO:0032259">
    <property type="term" value="P:methylation"/>
    <property type="evidence" value="ECO:0007669"/>
    <property type="project" value="UniProtKB-KW"/>
</dbReference>
<keyword evidence="2" id="KW-0808">Transferase</keyword>
<dbReference type="GO" id="GO:0006396">
    <property type="term" value="P:RNA processing"/>
    <property type="evidence" value="ECO:0007669"/>
    <property type="project" value="InterPro"/>
</dbReference>
<keyword evidence="1" id="KW-0489">Methyltransferase</keyword>
<dbReference type="InterPro" id="IPR029026">
    <property type="entry name" value="tRNA_m1G_MTases_N"/>
</dbReference>
<dbReference type="GO" id="GO:0005829">
    <property type="term" value="C:cytosol"/>
    <property type="evidence" value="ECO:0007669"/>
    <property type="project" value="TreeGrafter"/>
</dbReference>
<dbReference type="SUPFAM" id="SSF75217">
    <property type="entry name" value="alpha/beta knot"/>
    <property type="match status" value="1"/>
</dbReference>
<dbReference type="InterPro" id="IPR029028">
    <property type="entry name" value="Alpha/beta_knot_MTases"/>
</dbReference>
<accession>A0A6J6BZU1</accession>
<protein>
    <submittedName>
        <fullName evidence="5">Unannotated protein</fullName>
    </submittedName>
</protein>
<sequence>MWQIEEPEDPRLSDYSNLTDAASARGNFFIVEGVIALNRLLGTAGGTKPGSVRSVLLTPNRAASLGSIVSACESLSIPVLVAPREVLSLVTGFDVHRGVLAAVNRAEDASVESVLLDAQRLVVLEAINDHENLGSIFRNAAALGIDGVLLDQRCSDPLYRRSIRVSLGHVLSTPWCRCAELSSSLPVLRRAGYRLVGLTPRVEAQVVGEAAEEGVLDAPVAFVLGAEGGGLTEETLQNCDALVRIPMSAGVDSLNVATSLAVVASFAAAAAAARSTEPN</sequence>
<dbReference type="SUPFAM" id="SSF55315">
    <property type="entry name" value="L30e-like"/>
    <property type="match status" value="1"/>
</dbReference>
<evidence type="ECO:0000256" key="2">
    <source>
        <dbReference type="ARBA" id="ARBA00022679"/>
    </source>
</evidence>
<dbReference type="InterPro" id="IPR001537">
    <property type="entry name" value="SpoU_MeTrfase"/>
</dbReference>
<feature type="domain" description="RNA 2-O ribose methyltransferase substrate binding" evidence="4">
    <location>
        <begin position="49"/>
        <end position="107"/>
    </location>
</feature>
<evidence type="ECO:0000259" key="3">
    <source>
        <dbReference type="Pfam" id="PF00588"/>
    </source>
</evidence>
<dbReference type="CDD" id="cd18095">
    <property type="entry name" value="SpoU-like_rRNA-MTase"/>
    <property type="match status" value="1"/>
</dbReference>
<dbReference type="PANTHER" id="PTHR46429">
    <property type="entry name" value="23S RRNA (GUANOSINE-2'-O-)-METHYLTRANSFERASE RLMB"/>
    <property type="match status" value="1"/>
</dbReference>
<evidence type="ECO:0000259" key="4">
    <source>
        <dbReference type="Pfam" id="PF08032"/>
    </source>
</evidence>
<feature type="domain" description="tRNA/rRNA methyltransferase SpoU type" evidence="3">
    <location>
        <begin position="121"/>
        <end position="264"/>
    </location>
</feature>